<dbReference type="SUPFAM" id="SSF48452">
    <property type="entry name" value="TPR-like"/>
    <property type="match status" value="1"/>
</dbReference>
<reference evidence="1 2" key="1">
    <citation type="journal article" date="2018" name="Genome Announc.">
        <title>Draft Genome Sequence of "Candidatus Phycosocius bacilliformis," an Alphaproteobacterial Ectosymbiont of the Hydrocarbon-Producing Green Alga Botryococcus braunii.</title>
        <authorList>
            <person name="Tanabe Y."/>
            <person name="Yamaguchi H."/>
            <person name="Watanabe M.M."/>
        </authorList>
    </citation>
    <scope>NUCLEOTIDE SEQUENCE [LARGE SCALE GENOMIC DNA]</scope>
    <source>
        <strain evidence="1 2">BOTRYCO-2</strain>
    </source>
</reference>
<keyword evidence="1" id="KW-0645">Protease</keyword>
<accession>A0A2P2EE34</accession>
<comment type="caution">
    <text evidence="1">The sequence shown here is derived from an EMBL/GenBank/DDBJ whole genome shotgun (WGS) entry which is preliminary data.</text>
</comment>
<dbReference type="GO" id="GO:0006508">
    <property type="term" value="P:proteolysis"/>
    <property type="evidence" value="ECO:0007669"/>
    <property type="project" value="UniProtKB-KW"/>
</dbReference>
<dbReference type="Pfam" id="PF13759">
    <property type="entry name" value="2OG-FeII_Oxy_5"/>
    <property type="match status" value="1"/>
</dbReference>
<name>A0A2P2EE34_9PROT</name>
<sequence>MDWLAVGLARRELQDLEGAVDALGQAVAATPAHPIAAFAYAQVLFETGREAVAAFERAVSLDPQNPQLIRTYAAALAAEGQVEKAQSILLDVLAQHPQWLDGHKSLATLRVAIGQREDFDESFRRAIDALPDQASLRLAHIHLLSTARAWEAAAAAIKEAALQVGTSRGLEMARLSLISERGGPDSLDPHLFDAVADWQDPGLDVCRVRHALRLGQVDAALSRALPYQNTRQARLFWPYLSLCWRLLGDARAPWLDGAETEYIQTVDLGLSRGQLAELSSSLRALHTAQAPYLEQSVRGGTQTDRQLFFRPIPIVQEIRRRILAAVADYVAGLPQPDLSHPLLGPRRDRPLLFEGSWSVLLKAGGFHSVHTHPMGWISSSLHIELPNQAETGNGEAGHLVFGEAPPELGLGLLPVHAIAPKAGTLVLFPSTCWHGTRPITTGERLSLAFDIRQPTD</sequence>
<gene>
    <name evidence="1" type="primary">bepA_8</name>
    <name evidence="1" type="ORF">PbB2_03022</name>
</gene>
<dbReference type="InterPro" id="IPR011990">
    <property type="entry name" value="TPR-like_helical_dom_sf"/>
</dbReference>
<dbReference type="Gene3D" id="1.25.40.10">
    <property type="entry name" value="Tetratricopeptide repeat domain"/>
    <property type="match status" value="1"/>
</dbReference>
<dbReference type="GO" id="GO:0008233">
    <property type="term" value="F:peptidase activity"/>
    <property type="evidence" value="ECO:0007669"/>
    <property type="project" value="UniProtKB-KW"/>
</dbReference>
<evidence type="ECO:0000313" key="1">
    <source>
        <dbReference type="EMBL" id="GBF59327.1"/>
    </source>
</evidence>
<dbReference type="InterPro" id="IPR012668">
    <property type="entry name" value="CHP02466"/>
</dbReference>
<dbReference type="OrthoDB" id="9783136at2"/>
<protein>
    <submittedName>
        <fullName evidence="1">Beta-barrel assembly-enhancing protease</fullName>
    </submittedName>
</protein>
<dbReference type="Gene3D" id="2.60.120.620">
    <property type="entry name" value="q2cbj1_9rhob like domain"/>
    <property type="match status" value="1"/>
</dbReference>
<dbReference type="AlphaFoldDB" id="A0A2P2EE34"/>
<proteinExistence type="predicted"/>
<organism evidence="1 2">
    <name type="scientific">Candidatus Phycosocius bacilliformis</name>
    <dbReference type="NCBI Taxonomy" id="1445552"/>
    <lineage>
        <taxon>Bacteria</taxon>
        <taxon>Pseudomonadati</taxon>
        <taxon>Pseudomonadota</taxon>
        <taxon>Alphaproteobacteria</taxon>
        <taxon>Caulobacterales</taxon>
        <taxon>Caulobacterales incertae sedis</taxon>
        <taxon>Candidatus Phycosocius</taxon>
    </lineage>
</organism>
<dbReference type="EMBL" id="BFBR01000012">
    <property type="protein sequence ID" value="GBF59327.1"/>
    <property type="molecule type" value="Genomic_DNA"/>
</dbReference>
<dbReference type="Proteomes" id="UP000245086">
    <property type="component" value="Unassembled WGS sequence"/>
</dbReference>
<dbReference type="Pfam" id="PF14559">
    <property type="entry name" value="TPR_19"/>
    <property type="match status" value="1"/>
</dbReference>
<dbReference type="RefSeq" id="WP_108986212.1">
    <property type="nucleotide sequence ID" value="NZ_BFBR01000012.1"/>
</dbReference>
<keyword evidence="2" id="KW-1185">Reference proteome</keyword>
<keyword evidence="1" id="KW-0378">Hydrolase</keyword>
<evidence type="ECO:0000313" key="2">
    <source>
        <dbReference type="Proteomes" id="UP000245086"/>
    </source>
</evidence>